<feature type="compositionally biased region" description="Basic and acidic residues" evidence="5">
    <location>
        <begin position="502"/>
        <end position="521"/>
    </location>
</feature>
<dbReference type="EMBL" id="MBDO02000292">
    <property type="protein sequence ID" value="RLN57797.1"/>
    <property type="molecule type" value="Genomic_DNA"/>
</dbReference>
<reference evidence="8 9" key="1">
    <citation type="submission" date="2018-07" db="EMBL/GenBank/DDBJ databases">
        <title>Genome sequencing of oomycete isolates from Chile give support for New Zealand origin for Phytophthora kernoviae and make available the first Nothophytophthora sp. genome.</title>
        <authorList>
            <person name="Studholme D.J."/>
            <person name="Sanfuentes E."/>
            <person name="Panda P."/>
            <person name="Hill R."/>
            <person name="Sambles C."/>
            <person name="Grant M."/>
            <person name="Williams N.M."/>
            <person name="Mcdougal R.L."/>
        </authorList>
    </citation>
    <scope>NUCLEOTIDE SEQUENCE [LARGE SCALE GENOMIC DNA]</scope>
    <source>
        <strain evidence="6">Chile6</strain>
        <strain evidence="7">Chile7</strain>
    </source>
</reference>
<dbReference type="InterPro" id="IPR019382">
    <property type="entry name" value="eIF3l"/>
</dbReference>
<comment type="similarity">
    <text evidence="4">Belongs to the eIF-3 subunit L family.</text>
</comment>
<name>A0A3F2RII5_9STRA</name>
<dbReference type="HAMAP" id="MF_03011">
    <property type="entry name" value="eIF3l"/>
    <property type="match status" value="1"/>
</dbReference>
<evidence type="ECO:0000256" key="1">
    <source>
        <dbReference type="ARBA" id="ARBA00022490"/>
    </source>
</evidence>
<protein>
    <recommendedName>
        <fullName evidence="4">Eukaryotic translation initiation factor 3 subunit L</fullName>
        <shortName evidence="4">eIF3l</shortName>
    </recommendedName>
</protein>
<dbReference type="Proteomes" id="UP000284657">
    <property type="component" value="Unassembled WGS sequence"/>
</dbReference>
<evidence type="ECO:0000313" key="8">
    <source>
        <dbReference type="Proteomes" id="UP000277300"/>
    </source>
</evidence>
<gene>
    <name evidence="7" type="ORF">BBJ29_004771</name>
    <name evidence="6" type="ORF">BBP00_00007338</name>
</gene>
<comment type="function">
    <text evidence="4">Component of the eukaryotic translation initiation factor 3 (eIF-3) complex, which is involved in protein synthesis of a specialized repertoire of mRNAs and, together with other initiation factors, stimulates binding of mRNA and methionyl-tRNAi to the 40S ribosome. The eIF-3 complex specifically targets and initiates translation of a subset of mRNAs involved in cell proliferation.</text>
</comment>
<keyword evidence="3 4" id="KW-0648">Protein biosynthesis</keyword>
<dbReference type="Pfam" id="PF10255">
    <property type="entry name" value="Paf67"/>
    <property type="match status" value="1"/>
</dbReference>
<dbReference type="EMBL" id="MBAD02000172">
    <property type="protein sequence ID" value="RLN70891.1"/>
    <property type="molecule type" value="Genomic_DNA"/>
</dbReference>
<feature type="region of interest" description="Disordered" evidence="5">
    <location>
        <begin position="500"/>
        <end position="521"/>
    </location>
</feature>
<dbReference type="GO" id="GO:0005852">
    <property type="term" value="C:eukaryotic translation initiation factor 3 complex"/>
    <property type="evidence" value="ECO:0007669"/>
    <property type="project" value="UniProtKB-UniRule"/>
</dbReference>
<dbReference type="OrthoDB" id="15082at2759"/>
<dbReference type="GO" id="GO:0016282">
    <property type="term" value="C:eukaryotic 43S preinitiation complex"/>
    <property type="evidence" value="ECO:0007669"/>
    <property type="project" value="UniProtKB-UniRule"/>
</dbReference>
<organism evidence="6 8">
    <name type="scientific">Phytophthora kernoviae</name>
    <dbReference type="NCBI Taxonomy" id="325452"/>
    <lineage>
        <taxon>Eukaryota</taxon>
        <taxon>Sar</taxon>
        <taxon>Stramenopiles</taxon>
        <taxon>Oomycota</taxon>
        <taxon>Peronosporomycetes</taxon>
        <taxon>Peronosporales</taxon>
        <taxon>Peronosporaceae</taxon>
        <taxon>Phytophthora</taxon>
    </lineage>
</organism>
<comment type="subunit">
    <text evidence="4">Component of the eukaryotic translation initiation factor 3 (eIF-3) complex.</text>
</comment>
<evidence type="ECO:0000256" key="3">
    <source>
        <dbReference type="ARBA" id="ARBA00022917"/>
    </source>
</evidence>
<dbReference type="GO" id="GO:0003743">
    <property type="term" value="F:translation initiation factor activity"/>
    <property type="evidence" value="ECO:0007669"/>
    <property type="project" value="UniProtKB-UniRule"/>
</dbReference>
<accession>A0A3F2RII5</accession>
<keyword evidence="2 4" id="KW-0396">Initiation factor</keyword>
<evidence type="ECO:0000256" key="4">
    <source>
        <dbReference type="HAMAP-Rule" id="MF_03011"/>
    </source>
</evidence>
<sequence length="521" mass="59405">MADSVRRDDKPADFLLPETVKSWFSHMYTHLISGNVAEMARLYDREFHNLTNNYFKQTSWPEPSAVESLVDEDPTFLLLYKQIYFRHLFSKLQPGMDMKVASWETYCAIFDGVLDGSLELDALPSQWVFDIVGEFVYQYQTYCQYRAKVATKGEEEVASYQENLLIWDTSKVLGYLHSLVRYSKIVKILKEEEGVKAPSDVVKELGYFSLITLARAHVLFGDYYTSVKLLEPIDLFNKSARGEAKTTAQIHEKSPGCHVSVFYHMGFAQLMLEDFSAAIRSFSTIILQVNRNRNYYSRFADYDQLHKLTEKAMALLAIAQFLCPGQRVNDQIHSLIREKYGDKQSKLQKGDISALSELFGFSAPKFILPSVAVEGEAPVSKNLEASQRQQKAFNDMVSRQQHIPAVRSYVKLYRSIDLEKLAAFRGVDVELARAELMSLKVHGSRLQTDVHFYLNNNLVLIDEETSNQRTGEFFINHIHRFARIVDECASSQERIARMVKGRNGEKEGGANGRGDGHDVAG</sequence>
<keyword evidence="1 4" id="KW-0963">Cytoplasm</keyword>
<dbReference type="GO" id="GO:0033290">
    <property type="term" value="C:eukaryotic 48S preinitiation complex"/>
    <property type="evidence" value="ECO:0007669"/>
    <property type="project" value="UniProtKB-UniRule"/>
</dbReference>
<comment type="caution">
    <text evidence="6">The sequence shown here is derived from an EMBL/GenBank/DDBJ whole genome shotgun (WGS) entry which is preliminary data.</text>
</comment>
<dbReference type="GO" id="GO:0001732">
    <property type="term" value="P:formation of cytoplasmic translation initiation complex"/>
    <property type="evidence" value="ECO:0007669"/>
    <property type="project" value="UniProtKB-UniRule"/>
</dbReference>
<comment type="subcellular location">
    <subcellularLocation>
        <location evidence="4">Cytoplasm</location>
    </subcellularLocation>
</comment>
<evidence type="ECO:0000256" key="2">
    <source>
        <dbReference type="ARBA" id="ARBA00022540"/>
    </source>
</evidence>
<dbReference type="PANTHER" id="PTHR13242:SF0">
    <property type="entry name" value="EUKARYOTIC TRANSLATION INITIATION FACTOR 3 SUBUNIT L"/>
    <property type="match status" value="1"/>
</dbReference>
<dbReference type="Proteomes" id="UP000277300">
    <property type="component" value="Unassembled WGS sequence"/>
</dbReference>
<evidence type="ECO:0000313" key="7">
    <source>
        <dbReference type="EMBL" id="RLN70891.1"/>
    </source>
</evidence>
<dbReference type="AlphaFoldDB" id="A0A3F2RII5"/>
<evidence type="ECO:0000256" key="5">
    <source>
        <dbReference type="SAM" id="MobiDB-lite"/>
    </source>
</evidence>
<dbReference type="PANTHER" id="PTHR13242">
    <property type="entry name" value="EUKARYOTIC TRANSLATION INITIATION FACTOR 3"/>
    <property type="match status" value="1"/>
</dbReference>
<evidence type="ECO:0000313" key="9">
    <source>
        <dbReference type="Proteomes" id="UP000284657"/>
    </source>
</evidence>
<proteinExistence type="inferred from homology"/>
<evidence type="ECO:0000313" key="6">
    <source>
        <dbReference type="EMBL" id="RLN57797.1"/>
    </source>
</evidence>